<dbReference type="PANTHER" id="PTHR36973:SF4">
    <property type="entry name" value="NODULATION PROTEIN"/>
    <property type="match status" value="1"/>
</dbReference>
<organism evidence="2 3">
    <name type="scientific">Roseomonas nitratireducens</name>
    <dbReference type="NCBI Taxonomy" id="2820810"/>
    <lineage>
        <taxon>Bacteria</taxon>
        <taxon>Pseudomonadati</taxon>
        <taxon>Pseudomonadota</taxon>
        <taxon>Alphaproteobacteria</taxon>
        <taxon>Acetobacterales</taxon>
        <taxon>Roseomonadaceae</taxon>
        <taxon>Roseomonas</taxon>
    </lineage>
</organism>
<dbReference type="RefSeq" id="WP_209351207.1">
    <property type="nucleotide sequence ID" value="NZ_JAGIYZ010000006.1"/>
</dbReference>
<reference evidence="2 3" key="1">
    <citation type="submission" date="2021-03" db="EMBL/GenBank/DDBJ databases">
        <authorList>
            <person name="So Y."/>
        </authorList>
    </citation>
    <scope>NUCLEOTIDE SEQUENCE [LARGE SCALE GENOMIC DNA]</scope>
    <source>
        <strain evidence="2 3">PWR1</strain>
    </source>
</reference>
<gene>
    <name evidence="2" type="ORF">J5Y09_07845</name>
</gene>
<keyword evidence="2" id="KW-0808">Transferase</keyword>
<proteinExistence type="predicted"/>
<dbReference type="Pfam" id="PF05050">
    <property type="entry name" value="Methyltransf_21"/>
    <property type="match status" value="1"/>
</dbReference>
<evidence type="ECO:0000313" key="3">
    <source>
        <dbReference type="Proteomes" id="UP000680815"/>
    </source>
</evidence>
<comment type="caution">
    <text evidence="2">The sequence shown here is derived from an EMBL/GenBank/DDBJ whole genome shotgun (WGS) entry which is preliminary data.</text>
</comment>
<sequence length="246" mass="26144">MSFRHAAKVPVAISNDAARLEVELRNDTSSRLVLREVFEHGTYAPIPGAAAPRAILDVGANQGITAAFFRLAYPEATIVCVEPDPATFPILAENARRIGRCTAHQVALLDRDGQAPFASSSISVVSTLYDLPAPGIANERVDVALRHAGRFAEEAATAIGCAGFDLLKIDTEGAELPILRALGGLLAEVGTVHLEYHSLADRAAIEALLAPTHTLARERVDAPERGTLSFLRRPAATLHGAETKMA</sequence>
<dbReference type="InterPro" id="IPR053188">
    <property type="entry name" value="FkbM_Methyltransferase"/>
</dbReference>
<dbReference type="EMBL" id="JAGIYZ010000006">
    <property type="protein sequence ID" value="MBP0463818.1"/>
    <property type="molecule type" value="Genomic_DNA"/>
</dbReference>
<dbReference type="GO" id="GO:0008168">
    <property type="term" value="F:methyltransferase activity"/>
    <property type="evidence" value="ECO:0007669"/>
    <property type="project" value="UniProtKB-KW"/>
</dbReference>
<dbReference type="Proteomes" id="UP000680815">
    <property type="component" value="Unassembled WGS sequence"/>
</dbReference>
<dbReference type="GO" id="GO:0032259">
    <property type="term" value="P:methylation"/>
    <property type="evidence" value="ECO:0007669"/>
    <property type="project" value="UniProtKB-KW"/>
</dbReference>
<keyword evidence="3" id="KW-1185">Reference proteome</keyword>
<dbReference type="Gene3D" id="3.40.50.150">
    <property type="entry name" value="Vaccinia Virus protein VP39"/>
    <property type="match status" value="1"/>
</dbReference>
<feature type="domain" description="Methyltransferase FkbM" evidence="1">
    <location>
        <begin position="57"/>
        <end position="201"/>
    </location>
</feature>
<name>A0ABS4AR31_9PROT</name>
<dbReference type="PANTHER" id="PTHR36973">
    <property type="entry name" value="SLL1456 PROTEIN-RELATED"/>
    <property type="match status" value="1"/>
</dbReference>
<dbReference type="InterPro" id="IPR029063">
    <property type="entry name" value="SAM-dependent_MTases_sf"/>
</dbReference>
<dbReference type="SUPFAM" id="SSF53335">
    <property type="entry name" value="S-adenosyl-L-methionine-dependent methyltransferases"/>
    <property type="match status" value="1"/>
</dbReference>
<keyword evidence="2" id="KW-0489">Methyltransferase</keyword>
<evidence type="ECO:0000259" key="1">
    <source>
        <dbReference type="Pfam" id="PF05050"/>
    </source>
</evidence>
<dbReference type="InterPro" id="IPR006342">
    <property type="entry name" value="FkbM_mtfrase"/>
</dbReference>
<accession>A0ABS4AR31</accession>
<evidence type="ECO:0000313" key="2">
    <source>
        <dbReference type="EMBL" id="MBP0463818.1"/>
    </source>
</evidence>
<dbReference type="NCBIfam" id="TIGR01444">
    <property type="entry name" value="fkbM_fam"/>
    <property type="match status" value="1"/>
</dbReference>
<protein>
    <submittedName>
        <fullName evidence="2">FkbM family methyltransferase</fullName>
    </submittedName>
</protein>